<protein>
    <recommendedName>
        <fullName evidence="2">F-box domain-containing protein</fullName>
    </recommendedName>
</protein>
<reference evidence="1" key="1">
    <citation type="submission" date="2019-04" db="EMBL/GenBank/DDBJ databases">
        <title>Friends and foes A comparative genomics studyof 23 Aspergillus species from section Flavi.</title>
        <authorList>
            <consortium name="DOE Joint Genome Institute"/>
            <person name="Kjaerbolling I."/>
            <person name="Vesth T."/>
            <person name="Frisvad J.C."/>
            <person name="Nybo J.L."/>
            <person name="Theobald S."/>
            <person name="Kildgaard S."/>
            <person name="Isbrandt T."/>
            <person name="Kuo A."/>
            <person name="Sato A."/>
            <person name="Lyhne E.K."/>
            <person name="Kogle M.E."/>
            <person name="Wiebenga A."/>
            <person name="Kun R.S."/>
            <person name="Lubbers R.J."/>
            <person name="Makela M.R."/>
            <person name="Barry K."/>
            <person name="Chovatia M."/>
            <person name="Clum A."/>
            <person name="Daum C."/>
            <person name="Haridas S."/>
            <person name="He G."/>
            <person name="LaButti K."/>
            <person name="Lipzen A."/>
            <person name="Mondo S."/>
            <person name="Riley R."/>
            <person name="Salamov A."/>
            <person name="Simmons B.A."/>
            <person name="Magnuson J.K."/>
            <person name="Henrissat B."/>
            <person name="Mortensen U.H."/>
            <person name="Larsen T.O."/>
            <person name="Devries R.P."/>
            <person name="Grigoriev I.V."/>
            <person name="Machida M."/>
            <person name="Baker S.E."/>
            <person name="Andersen M.R."/>
        </authorList>
    </citation>
    <scope>NUCLEOTIDE SEQUENCE [LARGE SCALE GENOMIC DNA]</scope>
    <source>
        <strain evidence="1">IBT 14317</strain>
    </source>
</reference>
<dbReference type="OrthoDB" id="4396256at2759"/>
<evidence type="ECO:0000313" key="1">
    <source>
        <dbReference type="EMBL" id="KAE8384352.1"/>
    </source>
</evidence>
<dbReference type="AlphaFoldDB" id="A0A5N7BRB1"/>
<name>A0A5N7BRB1_PETAA</name>
<gene>
    <name evidence="1" type="ORF">BDV23DRAFT_177127</name>
</gene>
<dbReference type="Proteomes" id="UP000326877">
    <property type="component" value="Unassembled WGS sequence"/>
</dbReference>
<accession>A0A5N7BRB1</accession>
<proteinExistence type="predicted"/>
<organism evidence="1">
    <name type="scientific">Petromyces alliaceus</name>
    <name type="common">Aspergillus alliaceus</name>
    <dbReference type="NCBI Taxonomy" id="209559"/>
    <lineage>
        <taxon>Eukaryota</taxon>
        <taxon>Fungi</taxon>
        <taxon>Dikarya</taxon>
        <taxon>Ascomycota</taxon>
        <taxon>Pezizomycotina</taxon>
        <taxon>Eurotiomycetes</taxon>
        <taxon>Eurotiomycetidae</taxon>
        <taxon>Eurotiales</taxon>
        <taxon>Aspergillaceae</taxon>
        <taxon>Aspergillus</taxon>
        <taxon>Aspergillus subgen. Circumdati</taxon>
    </lineage>
</organism>
<sequence>MRFKYQLSHIKLLPVKILYILLSLVSKYLRQVCLPSLFQKIKFKFSATRLDKLQCILRADIYQHVISVTYNVPELLKPEIMDFKQFKSNILTPEDYVEEANEIYEIGYPADTCPLYIVIYDTLCHIYNEQRDIIEKGADTALLSVTLRQLPRLSALHLYFCENLAEESWVESYLALDMTIKEKTYKHHVRVVSDALRAAKDRGSCLQAIHLSGLQLPFYRPWDVIPDTCSLVEALEGLLMHIPTVRLTEAGSVLELLSHALLGLHQLELCRGTVRQASLQDFLQMNIQSVKSLGFHDISLFDSDLLGQLVKLSPQLLCNMLATPATFMNHNLHL</sequence>
<dbReference type="EMBL" id="ML735378">
    <property type="protein sequence ID" value="KAE8384352.1"/>
    <property type="molecule type" value="Genomic_DNA"/>
</dbReference>
<evidence type="ECO:0008006" key="2">
    <source>
        <dbReference type="Google" id="ProtNLM"/>
    </source>
</evidence>